<feature type="compositionally biased region" description="Low complexity" evidence="1">
    <location>
        <begin position="400"/>
        <end position="413"/>
    </location>
</feature>
<dbReference type="InterPro" id="IPR045782">
    <property type="entry name" value="TrbL_3"/>
</dbReference>
<feature type="compositionally biased region" description="Pro residues" evidence="1">
    <location>
        <begin position="460"/>
        <end position="474"/>
    </location>
</feature>
<dbReference type="Proteomes" id="UP001156398">
    <property type="component" value="Unassembled WGS sequence"/>
</dbReference>
<sequence length="486" mass="50826">MVSDALNPLLDLLGRTLLTTPTPAQLPRIGELWNNSWDIVVASYALLVTIAGVIVMAHETAQTRYSIKQLATRIPLGFIAAAMSLFVCGQAVVVANALSRAVMGPGVDENTASQTLRNLILSPINFQSGGLYLVLLGGVLAGLLVALLVVYAVRVSLTVILIAGAPVALMCHALPQTEGIARWWWKAFGGLLAIQVVQSLTLITAMRVFLGPGGFTMFDTTQTGLVNLVVSLGLVYILFKTPFWILGSIGLSNKGNFASSLARDYVVAKSMGMLKPAAPKSRPQKTTRSASASPAAAQRRGRSTSSSTLGSVPAAGRPRRTLTPPGQPLFLSPAPTPDSASRPAERPSGPPPAPVFQEPGKPPSGPADRTPVPSPRPAQPPGPPAFRPPGGTPRRPPRTAPRSAPPAATFSSPNRPPAPAPRPSGTPPAATFSPPATAPSPSPVRRPWPPATPTFSSPRPAQPAKPPRVLPPQRSPRRNSPGGEPR</sequence>
<evidence type="ECO:0000256" key="1">
    <source>
        <dbReference type="SAM" id="MobiDB-lite"/>
    </source>
</evidence>
<proteinExistence type="predicted"/>
<feature type="transmembrane region" description="Helical" evidence="2">
    <location>
        <begin position="131"/>
        <end position="150"/>
    </location>
</feature>
<feature type="transmembrane region" description="Helical" evidence="2">
    <location>
        <begin position="157"/>
        <end position="175"/>
    </location>
</feature>
<comment type="caution">
    <text evidence="3">The sequence shown here is derived from an EMBL/GenBank/DDBJ whole genome shotgun (WGS) entry which is preliminary data.</text>
</comment>
<feature type="transmembrane region" description="Helical" evidence="2">
    <location>
        <begin position="39"/>
        <end position="57"/>
    </location>
</feature>
<organism evidence="3 4">
    <name type="scientific">Streptantibioticus silvisoli</name>
    <dbReference type="NCBI Taxonomy" id="2705255"/>
    <lineage>
        <taxon>Bacteria</taxon>
        <taxon>Bacillati</taxon>
        <taxon>Actinomycetota</taxon>
        <taxon>Actinomycetes</taxon>
        <taxon>Kitasatosporales</taxon>
        <taxon>Streptomycetaceae</taxon>
        <taxon>Streptantibioticus</taxon>
    </lineage>
</organism>
<feature type="transmembrane region" description="Helical" evidence="2">
    <location>
        <begin position="187"/>
        <end position="210"/>
    </location>
</feature>
<reference evidence="3 4" key="1">
    <citation type="submission" date="2023-05" db="EMBL/GenBank/DDBJ databases">
        <title>Streptantibioticus silvisoli sp. nov., acidotolerant actinomycetes 1 from pine litter.</title>
        <authorList>
            <person name="Swiecimska M."/>
            <person name="Golinska P."/>
            <person name="Sangal V."/>
            <person name="Wachnowicz B."/>
            <person name="Goodfellow M."/>
        </authorList>
    </citation>
    <scope>NUCLEOTIDE SEQUENCE [LARGE SCALE GENOMIC DNA]</scope>
    <source>
        <strain evidence="3 4">SL54</strain>
    </source>
</reference>
<feature type="transmembrane region" description="Helical" evidence="2">
    <location>
        <begin position="222"/>
        <end position="239"/>
    </location>
</feature>
<evidence type="ECO:0000313" key="3">
    <source>
        <dbReference type="EMBL" id="MDI5964043.1"/>
    </source>
</evidence>
<feature type="compositionally biased region" description="Pro residues" evidence="1">
    <location>
        <begin position="436"/>
        <end position="452"/>
    </location>
</feature>
<feature type="region of interest" description="Disordered" evidence="1">
    <location>
        <begin position="276"/>
        <end position="486"/>
    </location>
</feature>
<feature type="compositionally biased region" description="Low complexity" evidence="1">
    <location>
        <begin position="288"/>
        <end position="311"/>
    </location>
</feature>
<accession>A0ABT6VZW9</accession>
<keyword evidence="4" id="KW-1185">Reference proteome</keyword>
<protein>
    <recommendedName>
        <fullName evidence="5">Type IV secretion system protein</fullName>
    </recommendedName>
</protein>
<evidence type="ECO:0000256" key="2">
    <source>
        <dbReference type="SAM" id="Phobius"/>
    </source>
</evidence>
<keyword evidence="2" id="KW-0472">Membrane</keyword>
<evidence type="ECO:0008006" key="5">
    <source>
        <dbReference type="Google" id="ProtNLM"/>
    </source>
</evidence>
<evidence type="ECO:0000313" key="4">
    <source>
        <dbReference type="Proteomes" id="UP001156398"/>
    </source>
</evidence>
<dbReference type="Pfam" id="PF19590">
    <property type="entry name" value="TrbL_3"/>
    <property type="match status" value="1"/>
</dbReference>
<keyword evidence="2" id="KW-1133">Transmembrane helix</keyword>
<name>A0ABT6VZW9_9ACTN</name>
<dbReference type="PRINTS" id="PR01217">
    <property type="entry name" value="PRICHEXTENSN"/>
</dbReference>
<gene>
    <name evidence="3" type="ORF">POF43_015185</name>
</gene>
<feature type="compositionally biased region" description="Pro residues" evidence="1">
    <location>
        <begin position="414"/>
        <end position="426"/>
    </location>
</feature>
<keyword evidence="2" id="KW-0812">Transmembrane</keyword>
<feature type="transmembrane region" description="Helical" evidence="2">
    <location>
        <begin position="78"/>
        <end position="98"/>
    </location>
</feature>
<dbReference type="EMBL" id="JAAGKO020000020">
    <property type="protein sequence ID" value="MDI5964043.1"/>
    <property type="molecule type" value="Genomic_DNA"/>
</dbReference>
<feature type="compositionally biased region" description="Pro residues" evidence="1">
    <location>
        <begin position="348"/>
        <end position="365"/>
    </location>
</feature>
<dbReference type="RefSeq" id="WP_282704601.1">
    <property type="nucleotide sequence ID" value="NZ_JAAGKO020000020.1"/>
</dbReference>
<feature type="compositionally biased region" description="Pro residues" evidence="1">
    <location>
        <begin position="372"/>
        <end position="391"/>
    </location>
</feature>